<feature type="transmembrane region" description="Helical" evidence="1">
    <location>
        <begin position="144"/>
        <end position="161"/>
    </location>
</feature>
<keyword evidence="1" id="KW-0472">Membrane</keyword>
<reference evidence="2 3" key="1">
    <citation type="submission" date="2019-03" db="EMBL/GenBank/DDBJ databases">
        <title>This is whole genome sequence of Paenibacillus sp MS74 strain.</title>
        <authorList>
            <person name="Trinh H.N."/>
        </authorList>
    </citation>
    <scope>NUCLEOTIDE SEQUENCE [LARGE SCALE GENOMIC DNA]</scope>
    <source>
        <strain evidence="2 3">MS74</strain>
    </source>
</reference>
<name>A0A4R5K9J2_9BACL</name>
<keyword evidence="3" id="KW-1185">Reference proteome</keyword>
<dbReference type="InterPro" id="IPR058247">
    <property type="entry name" value="DUF1453"/>
</dbReference>
<dbReference type="Pfam" id="PF07301">
    <property type="entry name" value="DUF1453"/>
    <property type="match status" value="1"/>
</dbReference>
<evidence type="ECO:0000313" key="2">
    <source>
        <dbReference type="EMBL" id="TDF91841.1"/>
    </source>
</evidence>
<organism evidence="2 3">
    <name type="scientific">Paenibacillus piri</name>
    <dbReference type="NCBI Taxonomy" id="2547395"/>
    <lineage>
        <taxon>Bacteria</taxon>
        <taxon>Bacillati</taxon>
        <taxon>Bacillota</taxon>
        <taxon>Bacilli</taxon>
        <taxon>Bacillales</taxon>
        <taxon>Paenibacillaceae</taxon>
        <taxon>Paenibacillus</taxon>
    </lineage>
</organism>
<accession>A0A4R5K9J2</accession>
<proteinExistence type="predicted"/>
<feature type="transmembrane region" description="Helical" evidence="1">
    <location>
        <begin position="63"/>
        <end position="81"/>
    </location>
</feature>
<sequence length="172" mass="19846">MDVRHIAITAGFTALIAFMLYRRFKRSVGYQKLNRSRLLFRTVLFGVLGCLFLYMGTLHPMNYVADAAGLICGLALSYYAVKHLRFEKRQDGWYYRTHIGIEVAVLAVFVCRIIYRLVAVYAQAPAVQTGAASPMAQDMTRDPWTVGVFFLLIAYYLRYFIHLLRREKELEA</sequence>
<feature type="transmembrane region" description="Helical" evidence="1">
    <location>
        <begin position="6"/>
        <end position="24"/>
    </location>
</feature>
<feature type="transmembrane region" description="Helical" evidence="1">
    <location>
        <begin position="38"/>
        <end position="57"/>
    </location>
</feature>
<keyword evidence="1" id="KW-1133">Transmembrane helix</keyword>
<evidence type="ECO:0000256" key="1">
    <source>
        <dbReference type="SAM" id="Phobius"/>
    </source>
</evidence>
<dbReference type="AlphaFoldDB" id="A0A4R5K9J2"/>
<dbReference type="RefSeq" id="WP_133235749.1">
    <property type="nucleotide sequence ID" value="NZ_SMRT01000024.1"/>
</dbReference>
<protein>
    <submittedName>
        <fullName evidence="2">DUF1453 family protein</fullName>
    </submittedName>
</protein>
<comment type="caution">
    <text evidence="2">The sequence shown here is derived from an EMBL/GenBank/DDBJ whole genome shotgun (WGS) entry which is preliminary data.</text>
</comment>
<dbReference type="EMBL" id="SMRT01000024">
    <property type="protein sequence ID" value="TDF91841.1"/>
    <property type="molecule type" value="Genomic_DNA"/>
</dbReference>
<evidence type="ECO:0000313" key="3">
    <source>
        <dbReference type="Proteomes" id="UP000295636"/>
    </source>
</evidence>
<dbReference type="OrthoDB" id="2595090at2"/>
<keyword evidence="1" id="KW-0812">Transmembrane</keyword>
<gene>
    <name evidence="2" type="ORF">E1757_31355</name>
</gene>
<dbReference type="Proteomes" id="UP000295636">
    <property type="component" value="Unassembled WGS sequence"/>
</dbReference>
<feature type="transmembrane region" description="Helical" evidence="1">
    <location>
        <begin position="93"/>
        <end position="115"/>
    </location>
</feature>